<dbReference type="InterPro" id="IPR011333">
    <property type="entry name" value="SKP1/BTB/POZ_sf"/>
</dbReference>
<dbReference type="CDD" id="cd18186">
    <property type="entry name" value="BTB_POZ_ZBTB_KLHL-like"/>
    <property type="match status" value="1"/>
</dbReference>
<dbReference type="SUPFAM" id="SSF54695">
    <property type="entry name" value="POZ domain"/>
    <property type="match status" value="1"/>
</dbReference>
<feature type="domain" description="BTB" evidence="1">
    <location>
        <begin position="31"/>
        <end position="100"/>
    </location>
</feature>
<dbReference type="AlphaFoldDB" id="A0A0A9X4N4"/>
<reference evidence="2" key="1">
    <citation type="journal article" date="2014" name="PLoS ONE">
        <title>Transcriptome-Based Identification of ABC Transporters in the Western Tarnished Plant Bug Lygus hesperus.</title>
        <authorList>
            <person name="Hull J.J."/>
            <person name="Chaney K."/>
            <person name="Geib S.M."/>
            <person name="Fabrick J.A."/>
            <person name="Brent C.S."/>
            <person name="Walsh D."/>
            <person name="Lavine L.C."/>
        </authorList>
    </citation>
    <scope>NUCLEOTIDE SEQUENCE</scope>
</reference>
<organism evidence="2">
    <name type="scientific">Lygus hesperus</name>
    <name type="common">Western plant bug</name>
    <dbReference type="NCBI Taxonomy" id="30085"/>
    <lineage>
        <taxon>Eukaryota</taxon>
        <taxon>Metazoa</taxon>
        <taxon>Ecdysozoa</taxon>
        <taxon>Arthropoda</taxon>
        <taxon>Hexapoda</taxon>
        <taxon>Insecta</taxon>
        <taxon>Pterygota</taxon>
        <taxon>Neoptera</taxon>
        <taxon>Paraneoptera</taxon>
        <taxon>Hemiptera</taxon>
        <taxon>Heteroptera</taxon>
        <taxon>Panheteroptera</taxon>
        <taxon>Cimicomorpha</taxon>
        <taxon>Miridae</taxon>
        <taxon>Mirini</taxon>
        <taxon>Lygus</taxon>
    </lineage>
</organism>
<reference evidence="2" key="2">
    <citation type="submission" date="2014-07" db="EMBL/GenBank/DDBJ databases">
        <authorList>
            <person name="Hull J."/>
        </authorList>
    </citation>
    <scope>NUCLEOTIDE SEQUENCE</scope>
</reference>
<dbReference type="PANTHER" id="PTHR24413">
    <property type="entry name" value="SPECKLE-TYPE POZ PROTEIN"/>
    <property type="match status" value="1"/>
</dbReference>
<dbReference type="PROSITE" id="PS50097">
    <property type="entry name" value="BTB"/>
    <property type="match status" value="1"/>
</dbReference>
<dbReference type="Gene3D" id="1.25.40.420">
    <property type="match status" value="1"/>
</dbReference>
<dbReference type="InterPro" id="IPR000210">
    <property type="entry name" value="BTB/POZ_dom"/>
</dbReference>
<gene>
    <name evidence="2" type="primary">SPOP_2</name>
    <name evidence="2" type="ORF">CM83_9046</name>
</gene>
<protein>
    <submittedName>
        <fullName evidence="2">Speckle-type POZ protein</fullName>
    </submittedName>
</protein>
<evidence type="ECO:0000313" key="2">
    <source>
        <dbReference type="EMBL" id="JAG15672.1"/>
    </source>
</evidence>
<evidence type="ECO:0000259" key="1">
    <source>
        <dbReference type="PROSITE" id="PS50097"/>
    </source>
</evidence>
<dbReference type="CDD" id="cd14733">
    <property type="entry name" value="BACK"/>
    <property type="match status" value="1"/>
</dbReference>
<dbReference type="Pfam" id="PF00651">
    <property type="entry name" value="BTB"/>
    <property type="match status" value="1"/>
</dbReference>
<name>A0A0A9X4N4_LYGHE</name>
<dbReference type="Gene3D" id="3.30.710.10">
    <property type="entry name" value="Potassium Channel Kv1.1, Chain A"/>
    <property type="match status" value="1"/>
</dbReference>
<sequence>MNANENNCVALQYFCKQFSRLNEFRDSEYLTDVTVVVGGLGDTYRAHKLVLSCHSQVFEAMFTSDMLESQRGEVVIDDVNPKIFALYLDYIYTGELPEDMTILDGTELLVCADKYQTMSLLYALDDALGSKVTPYNALEMHQIADSFNRTALKKKSSNVMWSNLSKTMTSESWKTMLPNNRQLMNELLVDFHKKVLKRQEEPLGSLRYSRNDVLRFTQSWKFDKGIMAFRPKGVKLTMKGRAVNFIVVFTRISTGTAVSLYPSSAVPGRIL</sequence>
<dbReference type="SMART" id="SM00225">
    <property type="entry name" value="BTB"/>
    <property type="match status" value="1"/>
</dbReference>
<feature type="non-terminal residue" evidence="2">
    <location>
        <position position="271"/>
    </location>
</feature>
<dbReference type="EMBL" id="GBHO01027932">
    <property type="protein sequence ID" value="JAG15672.1"/>
    <property type="molecule type" value="Transcribed_RNA"/>
</dbReference>
<accession>A0A0A9X4N4</accession>
<proteinExistence type="predicted"/>